<evidence type="ECO:0000259" key="1">
    <source>
        <dbReference type="Pfam" id="PF05118"/>
    </source>
</evidence>
<dbReference type="InterPro" id="IPR007803">
    <property type="entry name" value="Asp/Arg/Pro-Hydrxlase"/>
</dbReference>
<reference evidence="2 3" key="1">
    <citation type="submission" date="2014-08" db="EMBL/GenBank/DDBJ databases">
        <title>Genomic and Phenotypic Diversity of Colwellia psychrerythraea strains from Disparate Marine Basins.</title>
        <authorList>
            <person name="Techtmann S.M."/>
            <person name="Stelling S.C."/>
            <person name="Utturkar S.M."/>
            <person name="Alshibli N."/>
            <person name="Harris A."/>
            <person name="Brown S.D."/>
            <person name="Hazen T.C."/>
        </authorList>
    </citation>
    <scope>NUCLEOTIDE SEQUENCE [LARGE SCALE GENOMIC DNA]</scope>
    <source>
        <strain evidence="2 3">ND2E</strain>
    </source>
</reference>
<dbReference type="OrthoDB" id="1441538at2"/>
<dbReference type="Pfam" id="PF05118">
    <property type="entry name" value="Asp_Arg_Hydrox"/>
    <property type="match status" value="1"/>
</dbReference>
<dbReference type="AlphaFoldDB" id="A0A099KYM9"/>
<dbReference type="SUPFAM" id="SSF51197">
    <property type="entry name" value="Clavaminate synthase-like"/>
    <property type="match status" value="1"/>
</dbReference>
<name>A0A099KYM9_COLPS</name>
<gene>
    <name evidence="2" type="ORF">ND2E_1092</name>
</gene>
<evidence type="ECO:0000313" key="2">
    <source>
        <dbReference type="EMBL" id="KGJ95310.1"/>
    </source>
</evidence>
<dbReference type="RefSeq" id="WP_033091893.1">
    <property type="nucleotide sequence ID" value="NZ_JQED01000003.1"/>
</dbReference>
<sequence>MMFPDRIKLPILFDHSQMRQDLEKLKNDEWVEHFVKNNFEGEWSIIPLRSPKGETHPIRMSYSDPSQHEFIDTHFLKQTRYLPKVVSWFRCPVKSVRLMKLAAGSIIKKHTDLDLAAEYGEARLHVPIETNTDVHFFLNDSEVLMNQGECWYLRLSDPHNVDNNSQSDRIHLVLDVVVNDWLEQKLRHPL</sequence>
<proteinExistence type="predicted"/>
<dbReference type="Proteomes" id="UP000029843">
    <property type="component" value="Unassembled WGS sequence"/>
</dbReference>
<dbReference type="InterPro" id="IPR027443">
    <property type="entry name" value="IPNS-like_sf"/>
</dbReference>
<feature type="domain" description="Aspartyl/asparaginy/proline hydroxylase" evidence="1">
    <location>
        <begin position="16"/>
        <end position="177"/>
    </location>
</feature>
<comment type="caution">
    <text evidence="2">The sequence shown here is derived from an EMBL/GenBank/DDBJ whole genome shotgun (WGS) entry which is preliminary data.</text>
</comment>
<dbReference type="EMBL" id="JQED01000003">
    <property type="protein sequence ID" value="KGJ95310.1"/>
    <property type="molecule type" value="Genomic_DNA"/>
</dbReference>
<protein>
    <submittedName>
        <fullName evidence="2">Aspartyl/Asparaginyl beta-hydroxylase</fullName>
    </submittedName>
</protein>
<dbReference type="PATRIC" id="fig|28229.4.peg.79"/>
<organism evidence="2 3">
    <name type="scientific">Colwellia psychrerythraea</name>
    <name type="common">Vibrio psychroerythus</name>
    <dbReference type="NCBI Taxonomy" id="28229"/>
    <lineage>
        <taxon>Bacteria</taxon>
        <taxon>Pseudomonadati</taxon>
        <taxon>Pseudomonadota</taxon>
        <taxon>Gammaproteobacteria</taxon>
        <taxon>Alteromonadales</taxon>
        <taxon>Colwelliaceae</taxon>
        <taxon>Colwellia</taxon>
    </lineage>
</organism>
<accession>A0A099KYM9</accession>
<dbReference type="Gene3D" id="2.60.120.330">
    <property type="entry name" value="B-lactam Antibiotic, Isopenicillin N Synthase, Chain"/>
    <property type="match status" value="1"/>
</dbReference>
<evidence type="ECO:0000313" key="3">
    <source>
        <dbReference type="Proteomes" id="UP000029843"/>
    </source>
</evidence>